<dbReference type="Gene3D" id="1.10.3450.10">
    <property type="entry name" value="TTHA0068-like"/>
    <property type="match status" value="1"/>
</dbReference>
<protein>
    <recommendedName>
        <fullName evidence="3">DUF309 domain-containing protein</fullName>
    </recommendedName>
</protein>
<dbReference type="Proteomes" id="UP000010483">
    <property type="component" value="Chromosome"/>
</dbReference>
<dbReference type="eggNOG" id="COG1547">
    <property type="taxonomic scope" value="Bacteria"/>
</dbReference>
<dbReference type="BioCyc" id="CSTA292563:G1353-1066-MONOMER"/>
<dbReference type="InterPro" id="IPR005500">
    <property type="entry name" value="DUF309"/>
</dbReference>
<dbReference type="PATRIC" id="fig|292563.3.peg.1104"/>
<evidence type="ECO:0008006" key="3">
    <source>
        <dbReference type="Google" id="ProtNLM"/>
    </source>
</evidence>
<reference evidence="2" key="1">
    <citation type="journal article" date="2013" name="Proc. Natl. Acad. Sci. U.S.A.">
        <title>Improving the coverage of the cyanobacterial phylum using diversity-driven genome sequencing.</title>
        <authorList>
            <person name="Shih P.M."/>
            <person name="Wu D."/>
            <person name="Latifi A."/>
            <person name="Axen S.D."/>
            <person name="Fewer D.P."/>
            <person name="Talla E."/>
            <person name="Calteau A."/>
            <person name="Cai F."/>
            <person name="Tandeau de Marsac N."/>
            <person name="Rippka R."/>
            <person name="Herdman M."/>
            <person name="Sivonen K."/>
            <person name="Coursin T."/>
            <person name="Laurent T."/>
            <person name="Goodwin L."/>
            <person name="Nolan M."/>
            <person name="Davenport K.W."/>
            <person name="Han C.S."/>
            <person name="Rubin E.M."/>
            <person name="Eisen J.A."/>
            <person name="Woyke T."/>
            <person name="Gugger M."/>
            <person name="Kerfeld C.A."/>
        </authorList>
    </citation>
    <scope>NUCLEOTIDE SEQUENCE [LARGE SCALE GENOMIC DNA]</scope>
    <source>
        <strain evidence="2">ATCC 29140 / PCC 7202</strain>
    </source>
</reference>
<gene>
    <name evidence="1" type="ordered locus">Cyast_1056</name>
</gene>
<keyword evidence="2" id="KW-1185">Reference proteome</keyword>
<evidence type="ECO:0000313" key="2">
    <source>
        <dbReference type="Proteomes" id="UP000010483"/>
    </source>
</evidence>
<dbReference type="PANTHER" id="PTHR34796:SF1">
    <property type="entry name" value="EXPRESSED PROTEIN"/>
    <property type="match status" value="1"/>
</dbReference>
<dbReference type="SUPFAM" id="SSF140663">
    <property type="entry name" value="TTHA0068-like"/>
    <property type="match status" value="1"/>
</dbReference>
<organism evidence="1 2">
    <name type="scientific">Cyanobacterium stanieri (strain ATCC 29140 / PCC 7202)</name>
    <dbReference type="NCBI Taxonomy" id="292563"/>
    <lineage>
        <taxon>Bacteria</taxon>
        <taxon>Bacillati</taxon>
        <taxon>Cyanobacteriota</taxon>
        <taxon>Cyanophyceae</taxon>
        <taxon>Oscillatoriophycideae</taxon>
        <taxon>Chroococcales</taxon>
        <taxon>Geminocystaceae</taxon>
        <taxon>Cyanobacterium</taxon>
    </lineage>
</organism>
<proteinExistence type="predicted"/>
<dbReference type="PANTHER" id="PTHR34796">
    <property type="entry name" value="EXPRESSED PROTEIN"/>
    <property type="match status" value="1"/>
</dbReference>
<dbReference type="Pfam" id="PF03745">
    <property type="entry name" value="DUF309"/>
    <property type="match status" value="1"/>
</dbReference>
<accession>K9YKT8</accession>
<dbReference type="EMBL" id="CP003940">
    <property type="protein sequence ID" value="AFZ47025.1"/>
    <property type="molecule type" value="Genomic_DNA"/>
</dbReference>
<dbReference type="InterPro" id="IPR023203">
    <property type="entry name" value="TTHA0068_sf"/>
</dbReference>
<dbReference type="HOGENOM" id="CLU_125317_1_0_3"/>
<name>K9YKT8_CYASC</name>
<dbReference type="STRING" id="292563.Cyast_1056"/>
<evidence type="ECO:0000313" key="1">
    <source>
        <dbReference type="EMBL" id="AFZ47025.1"/>
    </source>
</evidence>
<dbReference type="AlphaFoldDB" id="K9YKT8"/>
<dbReference type="KEGG" id="csn:Cyast_1056"/>
<sequence>MTKLTQGIKQLNQKEFYACHDTLEEIWMEAPETEKKFYQGILQIAVGCYHLSNNNWRGAVILLGEGIYKLTEFEPTYYNLDILSFTNASHALLVALQNIDPNKTKELYQELLEEKAEVRFPQLYPINK</sequence>